<evidence type="ECO:0000259" key="1">
    <source>
        <dbReference type="Pfam" id="PF10081"/>
    </source>
</evidence>
<sequence length="641" mass="70462">MPLHLPRFPLADTLRSRAHTSPTLDEAIQNARGRFTFSRHGIFTVPLMVVEVWADLTPGLRLRGLRRLPKNYGPGMLGAEVATWGAVSPSLLPHSWWAVAANVAICQGVGHAAGNVINQTVARGVRSSGAVRDERVGRYANTALHWVMSAATVATFIQSAHRHATQVGMVEGDNEFTVTESLIGITVGTLGYGAILAVGEALQSVVDTAAELLGKKLPPVTSWPLAVLAAGSLVTVFTDRLVIRSFFARAYKRAEQLDREFLPGADRPTEPERAGSIHSEERWATIGRQGRAVVAGGPRRRDIELVLRERAKEPIRVFIGLDDDRSYDDMVSAALREMDRTDAWSRGHIAVMSAAGTGWINDFLTSGFEFIGRGDTAIVAMQYSYLPSAFSYLADHESPVRSSRLLIEAIRARLLDIPEDARPKLYVAGESLGAYGVTDAFTSIDEFLGGVAGGVFTGVPGFARSHSELTRGRDEGSPQRLPIVDGGRHIRFVAHPSHITHDFEGKPYANAWEEPRAVFAQHASDPVVWWDWKLIFRVPDWLKEPGSRGVPAPPAQHLDVPDTLRWAPFITFWQVGVDQLASQGFPSPHGHNYHDETVAYWSAVMGSGDSPERLEDISNWIHRDATKLRRPPGGFRNRHSY</sequence>
<feature type="domain" description="Alpha/beta-hydrolase N-terminal" evidence="2">
    <location>
        <begin position="88"/>
        <end position="298"/>
    </location>
</feature>
<dbReference type="AlphaFoldDB" id="A0A1G9PII4"/>
<dbReference type="InterPro" id="IPR029058">
    <property type="entry name" value="AB_hydrolase_fold"/>
</dbReference>
<dbReference type="InterPro" id="IPR027787">
    <property type="entry name" value="Alpha/beta-hydrolase_catalytic"/>
</dbReference>
<dbReference type="Pfam" id="PF15420">
    <property type="entry name" value="Abhydrolase_9_N"/>
    <property type="match status" value="1"/>
</dbReference>
<dbReference type="InterPro" id="IPR027788">
    <property type="entry name" value="Alpha/beta-hydrolase_N_dom"/>
</dbReference>
<dbReference type="STRING" id="38302.SAMN04488535_1473"/>
<dbReference type="EMBL" id="LT629700">
    <property type="protein sequence ID" value="SDL98590.1"/>
    <property type="molecule type" value="Genomic_DNA"/>
</dbReference>
<dbReference type="ESTHER" id="9cory-a0a1g9pii4">
    <property type="family name" value="Abhydrolase_9"/>
</dbReference>
<reference evidence="4" key="1">
    <citation type="submission" date="2016-10" db="EMBL/GenBank/DDBJ databases">
        <authorList>
            <person name="Varghese N."/>
            <person name="Submissions S."/>
        </authorList>
    </citation>
    <scope>NUCLEOTIDE SEQUENCE [LARGE SCALE GENOMIC DNA]</scope>
    <source>
        <strain evidence="4">DSM 20632</strain>
    </source>
</reference>
<evidence type="ECO:0000259" key="2">
    <source>
        <dbReference type="Pfam" id="PF15420"/>
    </source>
</evidence>
<dbReference type="RefSeq" id="WP_231908415.1">
    <property type="nucleotide sequence ID" value="NZ_LT629700.1"/>
</dbReference>
<protein>
    <submittedName>
        <fullName evidence="3">Uncharacterized membrane protein</fullName>
    </submittedName>
</protein>
<name>A0A1G9PII4_9CORY</name>
<dbReference type="Pfam" id="PF10081">
    <property type="entry name" value="Abhydrolase_9"/>
    <property type="match status" value="1"/>
</dbReference>
<organism evidence="3 4">
    <name type="scientific">Corynebacterium mycetoides</name>
    <dbReference type="NCBI Taxonomy" id="38302"/>
    <lineage>
        <taxon>Bacteria</taxon>
        <taxon>Bacillati</taxon>
        <taxon>Actinomycetota</taxon>
        <taxon>Actinomycetes</taxon>
        <taxon>Mycobacteriales</taxon>
        <taxon>Corynebacteriaceae</taxon>
        <taxon>Corynebacterium</taxon>
    </lineage>
</organism>
<feature type="domain" description="Alpha/beta-hydrolase catalytic" evidence="1">
    <location>
        <begin position="315"/>
        <end position="608"/>
    </location>
</feature>
<accession>A0A1G9PII4</accession>
<gene>
    <name evidence="3" type="ORF">SAMN04488535_1473</name>
</gene>
<evidence type="ECO:0000313" key="3">
    <source>
        <dbReference type="EMBL" id="SDL98590.1"/>
    </source>
</evidence>
<proteinExistence type="predicted"/>
<dbReference type="SUPFAM" id="SSF53474">
    <property type="entry name" value="alpha/beta-Hydrolases"/>
    <property type="match status" value="1"/>
</dbReference>
<dbReference type="Proteomes" id="UP000199350">
    <property type="component" value="Chromosome I"/>
</dbReference>
<evidence type="ECO:0000313" key="4">
    <source>
        <dbReference type="Proteomes" id="UP000199350"/>
    </source>
</evidence>
<keyword evidence="4" id="KW-1185">Reference proteome</keyword>